<dbReference type="RefSeq" id="WP_008789268.1">
    <property type="nucleotide sequence ID" value="NZ_AKCB01000001.1"/>
</dbReference>
<keyword evidence="1" id="KW-0210">Decarboxylase</keyword>
<dbReference type="InterPro" id="IPR003817">
    <property type="entry name" value="PS_Dcarbxylase"/>
</dbReference>
<dbReference type="Pfam" id="PF02666">
    <property type="entry name" value="PS_Dcarbxylase"/>
    <property type="match status" value="1"/>
</dbReference>
<evidence type="ECO:0000256" key="3">
    <source>
        <dbReference type="ARBA" id="ARBA00023239"/>
    </source>
</evidence>
<keyword evidence="2" id="KW-0865">Zymogen</keyword>
<organism evidence="5 6">
    <name type="scientific">Coprobacillus cateniformis</name>
    <dbReference type="NCBI Taxonomy" id="100884"/>
    <lineage>
        <taxon>Bacteria</taxon>
        <taxon>Bacillati</taxon>
        <taxon>Bacillota</taxon>
        <taxon>Erysipelotrichia</taxon>
        <taxon>Erysipelotrichales</taxon>
        <taxon>Coprobacillaceae</taxon>
        <taxon>Coprobacillus</taxon>
    </lineage>
</organism>
<dbReference type="OrthoDB" id="9802030at2"/>
<keyword evidence="4" id="KW-0670">Pyruvate</keyword>
<evidence type="ECO:0000256" key="2">
    <source>
        <dbReference type="ARBA" id="ARBA00023145"/>
    </source>
</evidence>
<reference evidence="5 6" key="1">
    <citation type="submission" date="2010-12" db="EMBL/GenBank/DDBJ databases">
        <title>The Genome Sequence of Coprobacillus sp. strain 29_1.</title>
        <authorList>
            <consortium name="The Broad Institute Genome Sequencing Platform"/>
            <person name="Earl A."/>
            <person name="Ward D."/>
            <person name="Feldgarden M."/>
            <person name="Gevers D."/>
            <person name="Daigneault M."/>
            <person name="Sibley C.D."/>
            <person name="White A."/>
            <person name="Strauss J."/>
            <person name="Allen-Vercoe E."/>
            <person name="Young S.K."/>
            <person name="Zeng Q."/>
            <person name="Gargeya S."/>
            <person name="Fitzgerald M."/>
            <person name="Haas B."/>
            <person name="Abouelleil A."/>
            <person name="Alvarado L."/>
            <person name="Arachchi H.M."/>
            <person name="Berlin A."/>
            <person name="Brown A."/>
            <person name="Chapman S.B."/>
            <person name="Chen Z."/>
            <person name="Dunbar C."/>
            <person name="Freedman E."/>
            <person name="Gearin G."/>
            <person name="Gellesch M."/>
            <person name="Goldberg J."/>
            <person name="Griggs A."/>
            <person name="Gujja S."/>
            <person name="Heilman E."/>
            <person name="Heiman D."/>
            <person name="Howarth C."/>
            <person name="Larson L."/>
            <person name="Lui A."/>
            <person name="MacDonald P.J.P."/>
            <person name="Mehta T."/>
            <person name="Montmayeur A."/>
            <person name="Murphy C."/>
            <person name="Neiman D."/>
            <person name="Pearson M."/>
            <person name="Priest M."/>
            <person name="Roberts A."/>
            <person name="Saif S."/>
            <person name="Shea T."/>
            <person name="Shenoy N."/>
            <person name="Sisk P."/>
            <person name="Stolte C."/>
            <person name="Sykes S."/>
            <person name="White J."/>
            <person name="Yandava C."/>
            <person name="Nusbaum C."/>
            <person name="Birren B."/>
        </authorList>
    </citation>
    <scope>NUCLEOTIDE SEQUENCE [LARGE SCALE GENOMIC DNA]</scope>
    <source>
        <strain evidence="5 6">29_1</strain>
    </source>
</reference>
<dbReference type="Proteomes" id="UP000003157">
    <property type="component" value="Unassembled WGS sequence"/>
</dbReference>
<dbReference type="EMBL" id="ADKX01000035">
    <property type="protein sequence ID" value="EFW04597.1"/>
    <property type="molecule type" value="Genomic_DNA"/>
</dbReference>
<dbReference type="PANTHER" id="PTHR10067">
    <property type="entry name" value="PHOSPHATIDYLSERINE DECARBOXYLASE"/>
    <property type="match status" value="1"/>
</dbReference>
<evidence type="ECO:0000313" key="5">
    <source>
        <dbReference type="EMBL" id="EFW04597.1"/>
    </source>
</evidence>
<proteinExistence type="predicted"/>
<gene>
    <name evidence="5" type="ORF">HMPREF9488_02168</name>
</gene>
<keyword evidence="3" id="KW-0456">Lyase</keyword>
<evidence type="ECO:0000313" key="6">
    <source>
        <dbReference type="Proteomes" id="UP000003157"/>
    </source>
</evidence>
<sequence>MKIYDRNGQEVIVDQGQNNLLKLLYSHFLGRCVLKVLTLPFITHIGGMYMNSSFSKRKIQPFIHNNHIDMSQYVQKEYSSYNDFFTRHIIEGQRQIRLEENIFIAPADSKLTYYPITENIQLKIKDSLYSLEDLLQNVELAKQYHGGICLIFRLTVDDYHRYCFVDSGTKEKDCYIQGIFHTVNPIANDYYPIYKRNSRSYSVLHTDHFNDVIYMEVGAMMVGKIVNHDLQSFQKGQEKGYFEFGGSTIVVLLKKDIIDVDEDIIRNSSHHDETRVLMGEKIGIKKRKAMLK</sequence>
<keyword evidence="6" id="KW-1185">Reference proteome</keyword>
<dbReference type="eggNOG" id="COG0688">
    <property type="taxonomic scope" value="Bacteria"/>
</dbReference>
<dbReference type="GO" id="GO:0008654">
    <property type="term" value="P:phospholipid biosynthetic process"/>
    <property type="evidence" value="ECO:0007669"/>
    <property type="project" value="InterPro"/>
</dbReference>
<dbReference type="GO" id="GO:0004609">
    <property type="term" value="F:phosphatidylserine decarboxylase activity"/>
    <property type="evidence" value="ECO:0007669"/>
    <property type="project" value="InterPro"/>
</dbReference>
<dbReference type="AlphaFoldDB" id="E7GBM7"/>
<accession>E7GBM7</accession>
<dbReference type="STRING" id="100884.GCA_000269565_02278"/>
<dbReference type="HOGENOM" id="CLU_029061_2_2_9"/>
<dbReference type="GeneID" id="78230112"/>
<protein>
    <submittedName>
        <fullName evidence="5">Phosphatidylserine decarboxylase</fullName>
    </submittedName>
</protein>
<evidence type="ECO:0000256" key="1">
    <source>
        <dbReference type="ARBA" id="ARBA00022793"/>
    </source>
</evidence>
<name>E7GBM7_9FIRM</name>
<evidence type="ECO:0000256" key="4">
    <source>
        <dbReference type="ARBA" id="ARBA00023317"/>
    </source>
</evidence>
<comment type="caution">
    <text evidence="5">The sequence shown here is derived from an EMBL/GenBank/DDBJ whole genome shotgun (WGS) entry which is preliminary data.</text>
</comment>
<dbReference type="PANTHER" id="PTHR10067:SF17">
    <property type="entry name" value="PHOSPHATIDYLSERINE DECARBOXYLASE PROENZYME 2"/>
    <property type="match status" value="1"/>
</dbReference>